<evidence type="ECO:0000313" key="8">
    <source>
        <dbReference type="EMBL" id="KAG5176255.1"/>
    </source>
</evidence>
<evidence type="ECO:0000256" key="3">
    <source>
        <dbReference type="ARBA" id="ARBA00022801"/>
    </source>
</evidence>
<dbReference type="Gene3D" id="3.30.1120.10">
    <property type="match status" value="1"/>
</dbReference>
<dbReference type="PROSITE" id="PS00149">
    <property type="entry name" value="SULFATASE_2"/>
    <property type="match status" value="1"/>
</dbReference>
<dbReference type="Pfam" id="PF00884">
    <property type="entry name" value="Sulfatase"/>
    <property type="match status" value="1"/>
</dbReference>
<protein>
    <submittedName>
        <fullName evidence="8">Arylsulfatase B-like protein</fullName>
    </submittedName>
</protein>
<feature type="domain" description="Sulfatase N-terminal" evidence="7">
    <location>
        <begin position="31"/>
        <end position="382"/>
    </location>
</feature>
<dbReference type="OrthoDB" id="103349at2759"/>
<sequence length="540" mass="58258">MQPLHSLRLTSLLVAIMMAVIPAFVSGASKPHIVTIILDDWGYNNWGYRAKGLANRLEVKTPNLDQLAAKGLVLDRHYTASICTPTRAAFQTGRNPIHVDASNGVEARFNPADPISGFEGIPTNMTVIAEKMKAAGYRTHFVGKWHVGHASRRQLPSARGYSTSLAYFNAQNDFWSYAAIAGICSPNNNLLTDLWQHNATTSTDGPAVTLKPNSTCAYTQNNCLYGDELYQQRASQVIMSHDPKKPLFLVWAPHAIHSPLEPPAARFDEFAFINDNTARRNYAATLADIDMRIGMIIQNLKSKKIWSSSLVVVMSDNGGPISFAGGASNYPLRGGKYGNFEGGARVNALVSGGYLPQARRGAVATGLIAAEDWYATYCALAGQDPVDSKASKAGLPPVDSINMWPYLSGQVSWCNTGGVCMYAAAQSVGLLRGSTLLTCCRALLSDPSLRLNCGDPQKATTSPYTGVCLFDVFTDPTESTNLAQNATRQQDIARLAQRIVSINKTVFAPDRGAIPANLVDSVACKYAVANLSGFEGPWLA</sequence>
<dbReference type="EMBL" id="JAFCMP010000538">
    <property type="protein sequence ID" value="KAG5176255.1"/>
    <property type="molecule type" value="Genomic_DNA"/>
</dbReference>
<evidence type="ECO:0000256" key="5">
    <source>
        <dbReference type="ARBA" id="ARBA00023180"/>
    </source>
</evidence>
<dbReference type="InterPro" id="IPR047115">
    <property type="entry name" value="ARSB"/>
</dbReference>
<dbReference type="PANTHER" id="PTHR10342">
    <property type="entry name" value="ARYLSULFATASE"/>
    <property type="match status" value="1"/>
</dbReference>
<dbReference type="GO" id="GO:0008484">
    <property type="term" value="F:sulfuric ester hydrolase activity"/>
    <property type="evidence" value="ECO:0007669"/>
    <property type="project" value="InterPro"/>
</dbReference>
<keyword evidence="5" id="KW-0325">Glycoprotein</keyword>
<keyword evidence="3" id="KW-0378">Hydrolase</keyword>
<accession>A0A835YMD4</accession>
<keyword evidence="4" id="KW-0106">Calcium</keyword>
<keyword evidence="9" id="KW-1185">Reference proteome</keyword>
<dbReference type="PANTHER" id="PTHR10342:SF274">
    <property type="entry name" value="ARYLSULFATASE B"/>
    <property type="match status" value="1"/>
</dbReference>
<feature type="chain" id="PRO_5032419265" evidence="6">
    <location>
        <begin position="28"/>
        <end position="540"/>
    </location>
</feature>
<reference evidence="8" key="1">
    <citation type="submission" date="2021-02" db="EMBL/GenBank/DDBJ databases">
        <title>First Annotated Genome of the Yellow-green Alga Tribonema minus.</title>
        <authorList>
            <person name="Mahan K.M."/>
        </authorList>
    </citation>
    <scope>NUCLEOTIDE SEQUENCE</scope>
    <source>
        <strain evidence="8">UTEX B ZZ1240</strain>
    </source>
</reference>
<dbReference type="SUPFAM" id="SSF53649">
    <property type="entry name" value="Alkaline phosphatase-like"/>
    <property type="match status" value="1"/>
</dbReference>
<dbReference type="Gene3D" id="3.40.720.10">
    <property type="entry name" value="Alkaline Phosphatase, subunit A"/>
    <property type="match status" value="1"/>
</dbReference>
<evidence type="ECO:0000313" key="9">
    <source>
        <dbReference type="Proteomes" id="UP000664859"/>
    </source>
</evidence>
<dbReference type="CDD" id="cd16029">
    <property type="entry name" value="4-S"/>
    <property type="match status" value="1"/>
</dbReference>
<evidence type="ECO:0000256" key="2">
    <source>
        <dbReference type="ARBA" id="ARBA00022723"/>
    </source>
</evidence>
<evidence type="ECO:0000259" key="7">
    <source>
        <dbReference type="Pfam" id="PF00884"/>
    </source>
</evidence>
<evidence type="ECO:0000256" key="6">
    <source>
        <dbReference type="SAM" id="SignalP"/>
    </source>
</evidence>
<dbReference type="AlphaFoldDB" id="A0A835YMD4"/>
<comment type="similarity">
    <text evidence="1">Belongs to the sulfatase family.</text>
</comment>
<gene>
    <name evidence="8" type="ORF">JKP88DRAFT_270854</name>
</gene>
<keyword evidence="2" id="KW-0479">Metal-binding</keyword>
<keyword evidence="6" id="KW-0732">Signal</keyword>
<dbReference type="Proteomes" id="UP000664859">
    <property type="component" value="Unassembled WGS sequence"/>
</dbReference>
<dbReference type="GO" id="GO:0046872">
    <property type="term" value="F:metal ion binding"/>
    <property type="evidence" value="ECO:0007669"/>
    <property type="project" value="UniProtKB-KW"/>
</dbReference>
<dbReference type="InterPro" id="IPR017850">
    <property type="entry name" value="Alkaline_phosphatase_core_sf"/>
</dbReference>
<name>A0A835YMD4_9STRA</name>
<dbReference type="InterPro" id="IPR000917">
    <property type="entry name" value="Sulfatase_N"/>
</dbReference>
<organism evidence="8 9">
    <name type="scientific">Tribonema minus</name>
    <dbReference type="NCBI Taxonomy" id="303371"/>
    <lineage>
        <taxon>Eukaryota</taxon>
        <taxon>Sar</taxon>
        <taxon>Stramenopiles</taxon>
        <taxon>Ochrophyta</taxon>
        <taxon>PX clade</taxon>
        <taxon>Xanthophyceae</taxon>
        <taxon>Tribonematales</taxon>
        <taxon>Tribonemataceae</taxon>
        <taxon>Tribonema</taxon>
    </lineage>
</organism>
<proteinExistence type="inferred from homology"/>
<evidence type="ECO:0000256" key="1">
    <source>
        <dbReference type="ARBA" id="ARBA00008779"/>
    </source>
</evidence>
<evidence type="ECO:0000256" key="4">
    <source>
        <dbReference type="ARBA" id="ARBA00022837"/>
    </source>
</evidence>
<feature type="signal peptide" evidence="6">
    <location>
        <begin position="1"/>
        <end position="27"/>
    </location>
</feature>
<dbReference type="InterPro" id="IPR024607">
    <property type="entry name" value="Sulfatase_CS"/>
</dbReference>
<comment type="caution">
    <text evidence="8">The sequence shown here is derived from an EMBL/GenBank/DDBJ whole genome shotgun (WGS) entry which is preliminary data.</text>
</comment>